<feature type="transmembrane region" description="Helical" evidence="1">
    <location>
        <begin position="339"/>
        <end position="364"/>
    </location>
</feature>
<dbReference type="Pfam" id="PF07907">
    <property type="entry name" value="YibE_F"/>
    <property type="match status" value="1"/>
</dbReference>
<dbReference type="AlphaFoldDB" id="A0A1G6P822"/>
<keyword evidence="4" id="KW-1185">Reference proteome</keyword>
<dbReference type="PANTHER" id="PTHR41771:SF1">
    <property type="entry name" value="MEMBRANE PROTEIN"/>
    <property type="match status" value="1"/>
</dbReference>
<dbReference type="Proteomes" id="UP000199322">
    <property type="component" value="Unassembled WGS sequence"/>
</dbReference>
<gene>
    <name evidence="3" type="ORF">E4650_06215</name>
    <name evidence="2" type="ORF">SAMN04488588_1750</name>
</gene>
<keyword evidence="1" id="KW-0472">Membrane</keyword>
<reference evidence="2 4" key="1">
    <citation type="submission" date="2016-10" db="EMBL/GenBank/DDBJ databases">
        <authorList>
            <person name="de Groot N.N."/>
        </authorList>
    </citation>
    <scope>NUCLEOTIDE SEQUENCE [LARGE SCALE GENOMIC DNA]</scope>
    <source>
        <strain evidence="2 4">WG14</strain>
    </source>
</reference>
<evidence type="ECO:0000313" key="3">
    <source>
        <dbReference type="EMBL" id="TGG87932.1"/>
    </source>
</evidence>
<accession>A0A1G6P822</accession>
<evidence type="ECO:0000313" key="2">
    <source>
        <dbReference type="EMBL" id="SDC76138.1"/>
    </source>
</evidence>
<dbReference type="STRING" id="28234.SAMN04488588_1750"/>
<reference evidence="3 5" key="2">
    <citation type="submission" date="2019-04" db="EMBL/GenBank/DDBJ databases">
        <title>Draft genome sequence data and analysis of a Fermenting Bacterium, Geotoga petraea strain HO-Geo1, isolated from heavy-oil petroleum reservoir in Russia.</title>
        <authorList>
            <person name="Grouzdev D.S."/>
            <person name="Semenova E.M."/>
            <person name="Sokolova D.S."/>
            <person name="Tourova T.P."/>
            <person name="Poltaraus A.B."/>
            <person name="Nazina T.N."/>
        </authorList>
    </citation>
    <scope>NUCLEOTIDE SEQUENCE [LARGE SCALE GENOMIC DNA]</scope>
    <source>
        <strain evidence="3 5">HO-Geo1</strain>
    </source>
</reference>
<evidence type="ECO:0000313" key="4">
    <source>
        <dbReference type="Proteomes" id="UP000199322"/>
    </source>
</evidence>
<dbReference type="OrthoDB" id="5753718at2"/>
<dbReference type="PANTHER" id="PTHR41771">
    <property type="entry name" value="MEMBRANE PROTEIN-RELATED"/>
    <property type="match status" value="1"/>
</dbReference>
<feature type="transmembrane region" description="Helical" evidence="1">
    <location>
        <begin position="196"/>
        <end position="217"/>
    </location>
</feature>
<dbReference type="EMBL" id="FMYV01000007">
    <property type="protein sequence ID" value="SDC76138.1"/>
    <property type="molecule type" value="Genomic_DNA"/>
</dbReference>
<dbReference type="RefSeq" id="WP_091404906.1">
    <property type="nucleotide sequence ID" value="NZ_FMYV01000007.1"/>
</dbReference>
<dbReference type="InterPro" id="IPR012507">
    <property type="entry name" value="YibE_F"/>
</dbReference>
<feature type="transmembrane region" description="Helical" evidence="1">
    <location>
        <begin position="292"/>
        <end position="319"/>
    </location>
</feature>
<evidence type="ECO:0000256" key="1">
    <source>
        <dbReference type="SAM" id="Phobius"/>
    </source>
</evidence>
<feature type="transmembrane region" description="Helical" evidence="1">
    <location>
        <begin position="9"/>
        <end position="28"/>
    </location>
</feature>
<dbReference type="EMBL" id="SRME01000003">
    <property type="protein sequence ID" value="TGG87932.1"/>
    <property type="molecule type" value="Genomic_DNA"/>
</dbReference>
<organism evidence="2 4">
    <name type="scientific">Geotoga petraea</name>
    <dbReference type="NCBI Taxonomy" id="28234"/>
    <lineage>
        <taxon>Bacteria</taxon>
        <taxon>Thermotogati</taxon>
        <taxon>Thermotogota</taxon>
        <taxon>Thermotogae</taxon>
        <taxon>Petrotogales</taxon>
        <taxon>Petrotogaceae</taxon>
        <taxon>Geotoga</taxon>
    </lineage>
</organism>
<feature type="transmembrane region" description="Helical" evidence="1">
    <location>
        <begin position="170"/>
        <end position="189"/>
    </location>
</feature>
<proteinExistence type="predicted"/>
<dbReference type="Proteomes" id="UP000297288">
    <property type="component" value="Unassembled WGS sequence"/>
</dbReference>
<feature type="transmembrane region" description="Helical" evidence="1">
    <location>
        <begin position="119"/>
        <end position="138"/>
    </location>
</feature>
<keyword evidence="1" id="KW-1133">Transmembrane helix</keyword>
<evidence type="ECO:0000313" key="5">
    <source>
        <dbReference type="Proteomes" id="UP000297288"/>
    </source>
</evidence>
<protein>
    <submittedName>
        <fullName evidence="3">YibE/F family protein</fullName>
    </submittedName>
</protein>
<sequence>MKFKINSDIIFVLILSIFIITLIILPGMNQKKDYIYYKAEVVETINDEVFQYGLVKQGSQNVSFRILNKDLKGEEFSVYNDLIGKMELDKFVQPGDKVLVERFKNQFNDNFRIVDFYRFNSEILLFSIFAIILILISGWTGLKSLLSFMSTILVIWKIMIPMFLNGGNPVIIAFFIVSLLTFIIIFLVAGFNKKGFVAFIGAISGVLITVVLSLSFAKPFYINGAVKPFSETLLYSGYANLDLNLLFISGIFLASSGAVMDIAMDISASMYEVKMKKDDISTFDLMKSGLNVGRAVIGTMTTTLLLAYSGGFATLLMAFMAQGVNEMALLNINYISSEILNIIVGSFGLVLTAPLTAFLGSIIINHEFIKENKSLKSLFQKEEL</sequence>
<keyword evidence="1" id="KW-0812">Transmembrane</keyword>
<name>A0A1G6P822_9BACT</name>